<dbReference type="PANTHER" id="PTHR31025">
    <property type="entry name" value="SI:CH211-196P9.1-RELATED"/>
    <property type="match status" value="1"/>
</dbReference>
<dbReference type="PANTHER" id="PTHR31025:SF19">
    <property type="entry name" value="SI:CH73-42K18.1-RELATED"/>
    <property type="match status" value="1"/>
</dbReference>
<keyword evidence="3" id="KW-1185">Reference proteome</keyword>
<dbReference type="Proteomes" id="UP001591681">
    <property type="component" value="Unassembled WGS sequence"/>
</dbReference>
<evidence type="ECO:0000256" key="1">
    <source>
        <dbReference type="SAM" id="MobiDB-lite"/>
    </source>
</evidence>
<sequence length="509" mass="58334">MRFRVILAPDDIRRLSIESLPETLDSFINLLKNELHLDGTLIVQFEDRNYGNELCNLTSMSDLTEEMTTLRVFQKHVPESSNDLETSIDELSDSTLDTASLPSTSSRDSTPKRSGYLPDPFVIPKFPTDIELRLQRGNEAYYRDGSLLDVPRSIRSDILDTLAEALFQIKTHPTNGECSIVAKALVDKFPCLKEAGSRDGWYAWKYSIHYKMGNFRQQLRIAGSVELSVHKRSASGDSKRPKKAWRSEVNFLPEHPPNKTMEMLEQDRSNLQSEMTKKNVDWKKVDALMDSTFSLRRKEIIKEEPLVKDLQARWSALFTERQIDAEFTRIVSKNLKQSFFHGLDELVPRFLRLYRHRETVKELPAFLASLDADNSNQQKRAVVLLALPHFLKEDPSHFFKICKPNEDTEAIKGMDVGILIVTEDAERPVPKEVVDVVLAVEESVVLRKLKDVPHAFALLMGLLYVLNIQYPKGLRYMFEVIQKVIMKIGENTCSSRVNGVRNKLMSTNM</sequence>
<dbReference type="AlphaFoldDB" id="A0ABD1K930"/>
<reference evidence="2 3" key="1">
    <citation type="submission" date="2024-09" db="EMBL/GenBank/DDBJ databases">
        <title>A chromosome-level genome assembly of Gray's grenadier anchovy, Coilia grayii.</title>
        <authorList>
            <person name="Fu Z."/>
        </authorList>
    </citation>
    <scope>NUCLEOTIDE SEQUENCE [LARGE SCALE GENOMIC DNA]</scope>
    <source>
        <strain evidence="2">G4</strain>
        <tissue evidence="2">Muscle</tissue>
    </source>
</reference>
<comment type="caution">
    <text evidence="2">The sequence shown here is derived from an EMBL/GenBank/DDBJ whole genome shotgun (WGS) entry which is preliminary data.</text>
</comment>
<dbReference type="EMBL" id="JBHFQA010000007">
    <property type="protein sequence ID" value="KAL2095612.1"/>
    <property type="molecule type" value="Genomic_DNA"/>
</dbReference>
<organism evidence="2 3">
    <name type="scientific">Coilia grayii</name>
    <name type="common">Gray's grenadier anchovy</name>
    <dbReference type="NCBI Taxonomy" id="363190"/>
    <lineage>
        <taxon>Eukaryota</taxon>
        <taxon>Metazoa</taxon>
        <taxon>Chordata</taxon>
        <taxon>Craniata</taxon>
        <taxon>Vertebrata</taxon>
        <taxon>Euteleostomi</taxon>
        <taxon>Actinopterygii</taxon>
        <taxon>Neopterygii</taxon>
        <taxon>Teleostei</taxon>
        <taxon>Clupei</taxon>
        <taxon>Clupeiformes</taxon>
        <taxon>Clupeoidei</taxon>
        <taxon>Engraulidae</taxon>
        <taxon>Coilinae</taxon>
        <taxon>Coilia</taxon>
    </lineage>
</organism>
<name>A0ABD1K930_9TELE</name>
<gene>
    <name evidence="2" type="ORF">ACEWY4_007760</name>
</gene>
<evidence type="ECO:0000313" key="3">
    <source>
        <dbReference type="Proteomes" id="UP001591681"/>
    </source>
</evidence>
<evidence type="ECO:0008006" key="4">
    <source>
        <dbReference type="Google" id="ProtNLM"/>
    </source>
</evidence>
<proteinExistence type="predicted"/>
<feature type="region of interest" description="Disordered" evidence="1">
    <location>
        <begin position="95"/>
        <end position="116"/>
    </location>
</feature>
<protein>
    <recommendedName>
        <fullName evidence="4">Sterile alpha motif domain-containing protein 3-like</fullName>
    </recommendedName>
</protein>
<accession>A0ABD1K930</accession>
<evidence type="ECO:0000313" key="2">
    <source>
        <dbReference type="EMBL" id="KAL2095612.1"/>
    </source>
</evidence>
<feature type="compositionally biased region" description="Polar residues" evidence="1">
    <location>
        <begin position="95"/>
        <end position="108"/>
    </location>
</feature>